<evidence type="ECO:0008006" key="3">
    <source>
        <dbReference type="Google" id="ProtNLM"/>
    </source>
</evidence>
<dbReference type="HOGENOM" id="CLU_416267_0_0_1"/>
<proteinExistence type="predicted"/>
<dbReference type="KEGG" id="psq:PUNSTDRAFT_47469"/>
<dbReference type="EMBL" id="JH687554">
    <property type="protein sequence ID" value="EIN04498.1"/>
    <property type="molecule type" value="Genomic_DNA"/>
</dbReference>
<reference evidence="2" key="1">
    <citation type="journal article" date="2012" name="Science">
        <title>The Paleozoic origin of enzymatic lignin decomposition reconstructed from 31 fungal genomes.</title>
        <authorList>
            <person name="Floudas D."/>
            <person name="Binder M."/>
            <person name="Riley R."/>
            <person name="Barry K."/>
            <person name="Blanchette R.A."/>
            <person name="Henrissat B."/>
            <person name="Martinez A.T."/>
            <person name="Otillar R."/>
            <person name="Spatafora J.W."/>
            <person name="Yadav J.S."/>
            <person name="Aerts A."/>
            <person name="Benoit I."/>
            <person name="Boyd A."/>
            <person name="Carlson A."/>
            <person name="Copeland A."/>
            <person name="Coutinho P.M."/>
            <person name="de Vries R.P."/>
            <person name="Ferreira P."/>
            <person name="Findley K."/>
            <person name="Foster B."/>
            <person name="Gaskell J."/>
            <person name="Glotzer D."/>
            <person name="Gorecki P."/>
            <person name="Heitman J."/>
            <person name="Hesse C."/>
            <person name="Hori C."/>
            <person name="Igarashi K."/>
            <person name="Jurgens J.A."/>
            <person name="Kallen N."/>
            <person name="Kersten P."/>
            <person name="Kohler A."/>
            <person name="Kuees U."/>
            <person name="Kumar T.K.A."/>
            <person name="Kuo A."/>
            <person name="LaButti K."/>
            <person name="Larrondo L.F."/>
            <person name="Lindquist E."/>
            <person name="Ling A."/>
            <person name="Lombard V."/>
            <person name="Lucas S."/>
            <person name="Lundell T."/>
            <person name="Martin R."/>
            <person name="McLaughlin D.J."/>
            <person name="Morgenstern I."/>
            <person name="Morin E."/>
            <person name="Murat C."/>
            <person name="Nagy L.G."/>
            <person name="Nolan M."/>
            <person name="Ohm R.A."/>
            <person name="Patyshakuliyeva A."/>
            <person name="Rokas A."/>
            <person name="Ruiz-Duenas F.J."/>
            <person name="Sabat G."/>
            <person name="Salamov A."/>
            <person name="Samejima M."/>
            <person name="Schmutz J."/>
            <person name="Slot J.C."/>
            <person name="St John F."/>
            <person name="Stenlid J."/>
            <person name="Sun H."/>
            <person name="Sun S."/>
            <person name="Syed K."/>
            <person name="Tsang A."/>
            <person name="Wiebenga A."/>
            <person name="Young D."/>
            <person name="Pisabarro A."/>
            <person name="Eastwood D.C."/>
            <person name="Martin F."/>
            <person name="Cullen D."/>
            <person name="Grigoriev I.V."/>
            <person name="Hibbett D.S."/>
        </authorList>
    </citation>
    <scope>NUCLEOTIDE SEQUENCE [LARGE SCALE GENOMIC DNA]</scope>
    <source>
        <strain evidence="2">HHB-11173 SS5</strain>
    </source>
</reference>
<dbReference type="Gene3D" id="2.40.70.10">
    <property type="entry name" value="Acid Proteases"/>
    <property type="match status" value="1"/>
</dbReference>
<sequence>MIDVRPSAIPPSSAARNTKSYSLPFTSNSTIKSGLDVYASVGGGRTFHFTVDTGSTGLMIAACDLRGTTYHETRKPFTFVCSGNGSRYEGHWVCAKISFHSADGDPVAIATTRSMFIRVVERCRANDISTWNYHPSVYILGAGFGLDSTGKDPDGNDIPTHINPFLLIDDYSLQLGYILNMRDNHVELGITDQNSKEFQCVELKPDPTRAGDYIAPTVSVQVRKDIALAATSLLIDTGRGDAVVETQYGNSPATLKESDVVEAGQKVAITAPWLSDPLYAFTVGDQSSEGHLAPNMVYWRQYRQPFINISRHVLTGFAYLFRACGPKKGQLGFRFHSNGSSEVPKLGSMEHDLFIATSIGGSGPTDFMIDTGSTGIVVGEVCLQPGDYVRTGKPFELVYTSSGRVYQGEWVRARVNFTSPPDVQPAVKARTKPMMIRLCKWDTVAPKDTAGNDVYPFLDINTFLALEDVGAGNADAGFILSVKDRYVDLGIVSDNMEGFSLVDLAPRPEREGDYVAPNVSFAVPSSNIQVDGVSLLMDSGLGYAIIEVSFGVSPPLDSNTNASQSKGKVIVGERIVVTVPGLPQPLYSFTVVDKKKDPSPSTNAPDSVKWMQRPLNTLITGRHALSGFDYLFEATGKGKGRLGIRFRASSKDDCSRHES</sequence>
<evidence type="ECO:0000313" key="1">
    <source>
        <dbReference type="EMBL" id="EIN04498.1"/>
    </source>
</evidence>
<dbReference type="GeneID" id="18882886"/>
<gene>
    <name evidence="1" type="ORF">PUNSTDRAFT_47469</name>
</gene>
<name>R7S2Q7_PUNST</name>
<dbReference type="InterPro" id="IPR021109">
    <property type="entry name" value="Peptidase_aspartic_dom_sf"/>
</dbReference>
<evidence type="ECO:0000313" key="2">
    <source>
        <dbReference type="Proteomes" id="UP000054196"/>
    </source>
</evidence>
<dbReference type="RefSeq" id="XP_007388293.1">
    <property type="nucleotide sequence ID" value="XM_007388231.1"/>
</dbReference>
<organism evidence="1 2">
    <name type="scientific">Punctularia strigosozonata (strain HHB-11173)</name>
    <name type="common">White-rot fungus</name>
    <dbReference type="NCBI Taxonomy" id="741275"/>
    <lineage>
        <taxon>Eukaryota</taxon>
        <taxon>Fungi</taxon>
        <taxon>Dikarya</taxon>
        <taxon>Basidiomycota</taxon>
        <taxon>Agaricomycotina</taxon>
        <taxon>Agaricomycetes</taxon>
        <taxon>Corticiales</taxon>
        <taxon>Punctulariaceae</taxon>
        <taxon>Punctularia</taxon>
    </lineage>
</organism>
<accession>R7S2Q7</accession>
<dbReference type="AlphaFoldDB" id="R7S2Q7"/>
<keyword evidence="2" id="KW-1185">Reference proteome</keyword>
<protein>
    <recommendedName>
        <fullName evidence="3">Acid protease</fullName>
    </recommendedName>
</protein>
<dbReference type="Proteomes" id="UP000054196">
    <property type="component" value="Unassembled WGS sequence"/>
</dbReference>
<dbReference type="OrthoDB" id="5291209at2759"/>